<organism evidence="1">
    <name type="scientific">Cacopsylla melanoneura</name>
    <dbReference type="NCBI Taxonomy" id="428564"/>
    <lineage>
        <taxon>Eukaryota</taxon>
        <taxon>Metazoa</taxon>
        <taxon>Ecdysozoa</taxon>
        <taxon>Arthropoda</taxon>
        <taxon>Hexapoda</taxon>
        <taxon>Insecta</taxon>
        <taxon>Pterygota</taxon>
        <taxon>Neoptera</taxon>
        <taxon>Paraneoptera</taxon>
        <taxon>Hemiptera</taxon>
        <taxon>Sternorrhyncha</taxon>
        <taxon>Psylloidea</taxon>
        <taxon>Psyllidae</taxon>
        <taxon>Psyllinae</taxon>
        <taxon>Cacopsylla</taxon>
    </lineage>
</organism>
<proteinExistence type="predicted"/>
<evidence type="ECO:0000313" key="1">
    <source>
        <dbReference type="EMBL" id="CAG6729330.1"/>
    </source>
</evidence>
<accession>A0A8D9DW13</accession>
<dbReference type="AlphaFoldDB" id="A0A8D9DW13"/>
<protein>
    <submittedName>
        <fullName evidence="1">Uncharacterized protein</fullName>
    </submittedName>
</protein>
<name>A0A8D9DW13_9HEMI</name>
<reference evidence="1" key="1">
    <citation type="submission" date="2021-05" db="EMBL/GenBank/DDBJ databases">
        <authorList>
            <person name="Alioto T."/>
            <person name="Alioto T."/>
            <person name="Gomez Garrido J."/>
        </authorList>
    </citation>
    <scope>NUCLEOTIDE SEQUENCE</scope>
</reference>
<dbReference type="EMBL" id="HBUF01378490">
    <property type="protein sequence ID" value="CAG6729330.1"/>
    <property type="molecule type" value="Transcribed_RNA"/>
</dbReference>
<sequence>MLFFMSGSKDQPRGPRTDWTRLTTSFAGEKAKNNFIQFDSILLKEQLNMYLHIFMTRMSTRPKLTIYLHIIYMTRISTPSKLDLNFLEVLKKKIETISTSKVLSSRKTKEDGKERANRSGNIFFLSRNVQTRAGIELTISESRGKSAIFLFH</sequence>